<evidence type="ECO:0000313" key="2">
    <source>
        <dbReference type="Proteomes" id="UP000790580"/>
    </source>
</evidence>
<accession>A0ABS6JZX3</accession>
<gene>
    <name evidence="1" type="ORF">KS407_17620</name>
</gene>
<evidence type="ECO:0008006" key="3">
    <source>
        <dbReference type="Google" id="ProtNLM"/>
    </source>
</evidence>
<sequence>MEKETTRNIGIMWLIGKLQPDHGTLSAFMKNNKMAIKKLSKNFTLMLKGFE</sequence>
<dbReference type="EMBL" id="JAHQCR010000073">
    <property type="protein sequence ID" value="MBU9723239.1"/>
    <property type="molecule type" value="Genomic_DNA"/>
</dbReference>
<comment type="caution">
    <text evidence="1">The sequence shown here is derived from an EMBL/GenBank/DDBJ whole genome shotgun (WGS) entry which is preliminary data.</text>
</comment>
<dbReference type="RefSeq" id="WP_088073459.1">
    <property type="nucleotide sequence ID" value="NZ_JAHQCR010000073.1"/>
</dbReference>
<reference evidence="1 2" key="1">
    <citation type="submission" date="2021-06" db="EMBL/GenBank/DDBJ databases">
        <title>Bacillus sp. RD4P76, an endophyte from a halophyte.</title>
        <authorList>
            <person name="Sun J.-Q."/>
        </authorList>
    </citation>
    <scope>NUCLEOTIDE SEQUENCE [LARGE SCALE GENOMIC DNA]</scope>
    <source>
        <strain evidence="1 2">JCM 17098</strain>
    </source>
</reference>
<keyword evidence="2" id="KW-1185">Reference proteome</keyword>
<protein>
    <recommendedName>
        <fullName evidence="3">Transposase</fullName>
    </recommendedName>
</protein>
<evidence type="ECO:0000313" key="1">
    <source>
        <dbReference type="EMBL" id="MBU9723239.1"/>
    </source>
</evidence>
<name>A0ABS6JZX3_9BACI</name>
<organism evidence="1 2">
    <name type="scientific">Evansella alkalicola</name>
    <dbReference type="NCBI Taxonomy" id="745819"/>
    <lineage>
        <taxon>Bacteria</taxon>
        <taxon>Bacillati</taxon>
        <taxon>Bacillota</taxon>
        <taxon>Bacilli</taxon>
        <taxon>Bacillales</taxon>
        <taxon>Bacillaceae</taxon>
        <taxon>Evansella</taxon>
    </lineage>
</organism>
<dbReference type="Proteomes" id="UP000790580">
    <property type="component" value="Unassembled WGS sequence"/>
</dbReference>
<proteinExistence type="predicted"/>